<sequence>MLSIISRRCLNITLRYSPILYRVSTKQAHTLSKKFVTNAIYNSKFQMFSHNQKRNLTLDEWAEIGKKYETPDSLTPQKLTERVMRVVNDFDKIKEASKTEVTETTHFMNDLGLDSLDHVEIIVALEDEFGFEIPDVDYDKLYTPRAIVEYMIQKLHVNTSPPPLPSSDSDPRHNIPH</sequence>
<keyword evidence="9" id="KW-0809">Transit peptide</keyword>
<evidence type="ECO:0000256" key="2">
    <source>
        <dbReference type="ARBA" id="ARBA00005194"/>
    </source>
</evidence>
<evidence type="ECO:0000259" key="15">
    <source>
        <dbReference type="PROSITE" id="PS50075"/>
    </source>
</evidence>
<keyword evidence="12" id="KW-0496">Mitochondrion</keyword>
<dbReference type="GO" id="GO:0005739">
    <property type="term" value="C:mitochondrion"/>
    <property type="evidence" value="ECO:0007669"/>
    <property type="project" value="UniProtKB-SubCell"/>
</dbReference>
<keyword evidence="10" id="KW-0249">Electron transport</keyword>
<keyword evidence="13 14" id="KW-0275">Fatty acid biosynthesis</keyword>
<evidence type="ECO:0000256" key="5">
    <source>
        <dbReference type="ARBA" id="ARBA00022450"/>
    </source>
</evidence>
<name>A0A813QPP9_9BILA</name>
<keyword evidence="11" id="KW-0443">Lipid metabolism</keyword>
<dbReference type="Proteomes" id="UP000663829">
    <property type="component" value="Unassembled WGS sequence"/>
</dbReference>
<evidence type="ECO:0000256" key="9">
    <source>
        <dbReference type="ARBA" id="ARBA00022946"/>
    </source>
</evidence>
<comment type="function">
    <text evidence="14">Carrier of the growing fatty acid chain in fatty acid biosynthesis.</text>
</comment>
<protein>
    <recommendedName>
        <fullName evidence="14">Acyl carrier protein</fullName>
    </recommendedName>
</protein>
<accession>A0A813QPP9</accession>
<gene>
    <name evidence="16" type="ORF">GPM918_LOCUS1877</name>
    <name evidence="17" type="ORF">SRO942_LOCUS1877</name>
</gene>
<evidence type="ECO:0000313" key="17">
    <source>
        <dbReference type="EMBL" id="CAF3552143.1"/>
    </source>
</evidence>
<evidence type="ECO:0000313" key="18">
    <source>
        <dbReference type="Proteomes" id="UP000663829"/>
    </source>
</evidence>
<evidence type="ECO:0000256" key="8">
    <source>
        <dbReference type="ARBA" id="ARBA00022832"/>
    </source>
</evidence>
<dbReference type="PROSITE" id="PS50075">
    <property type="entry name" value="CARRIER"/>
    <property type="match status" value="1"/>
</dbReference>
<evidence type="ECO:0000256" key="3">
    <source>
        <dbReference type="ARBA" id="ARBA00010930"/>
    </source>
</evidence>
<dbReference type="AlphaFoldDB" id="A0A813QPP9"/>
<dbReference type="GO" id="GO:0000036">
    <property type="term" value="F:acyl carrier activity"/>
    <property type="evidence" value="ECO:0007669"/>
    <property type="project" value="TreeGrafter"/>
</dbReference>
<comment type="pathway">
    <text evidence="2">Lipid metabolism; fatty acid biosynthesis.</text>
</comment>
<reference evidence="16" key="1">
    <citation type="submission" date="2021-02" db="EMBL/GenBank/DDBJ databases">
        <authorList>
            <person name="Nowell W R."/>
        </authorList>
    </citation>
    <scope>NUCLEOTIDE SEQUENCE</scope>
</reference>
<dbReference type="PANTHER" id="PTHR20863:SF28">
    <property type="entry name" value="ACYL CARRIER PROTEIN, MITOCHONDRIAL"/>
    <property type="match status" value="1"/>
</dbReference>
<evidence type="ECO:0000256" key="12">
    <source>
        <dbReference type="ARBA" id="ARBA00023128"/>
    </source>
</evidence>
<dbReference type="EMBL" id="CAJNOQ010000191">
    <property type="protein sequence ID" value="CAF0770104.1"/>
    <property type="molecule type" value="Genomic_DNA"/>
</dbReference>
<dbReference type="Gene3D" id="1.10.1200.10">
    <property type="entry name" value="ACP-like"/>
    <property type="match status" value="1"/>
</dbReference>
<evidence type="ECO:0000256" key="1">
    <source>
        <dbReference type="ARBA" id="ARBA00004173"/>
    </source>
</evidence>
<dbReference type="OrthoDB" id="448946at2759"/>
<dbReference type="InterPro" id="IPR009081">
    <property type="entry name" value="PP-bd_ACP"/>
</dbReference>
<evidence type="ECO:0000256" key="10">
    <source>
        <dbReference type="ARBA" id="ARBA00022982"/>
    </source>
</evidence>
<evidence type="ECO:0000256" key="11">
    <source>
        <dbReference type="ARBA" id="ARBA00023098"/>
    </source>
</evidence>
<dbReference type="InterPro" id="IPR036736">
    <property type="entry name" value="ACP-like_sf"/>
</dbReference>
<keyword evidence="6 14" id="KW-0444">Lipid biosynthesis</keyword>
<dbReference type="Proteomes" id="UP000681722">
    <property type="component" value="Unassembled WGS sequence"/>
</dbReference>
<dbReference type="EMBL" id="CAJOBC010000191">
    <property type="protein sequence ID" value="CAF3552143.1"/>
    <property type="molecule type" value="Genomic_DNA"/>
</dbReference>
<keyword evidence="7" id="KW-0597">Phosphoprotein</keyword>
<comment type="subcellular location">
    <subcellularLocation>
        <location evidence="1">Mitochondrion</location>
    </subcellularLocation>
</comment>
<evidence type="ECO:0000256" key="13">
    <source>
        <dbReference type="ARBA" id="ARBA00023160"/>
    </source>
</evidence>
<evidence type="ECO:0000256" key="14">
    <source>
        <dbReference type="RuleBase" id="RU000722"/>
    </source>
</evidence>
<proteinExistence type="inferred from homology"/>
<keyword evidence="4" id="KW-0813">Transport</keyword>
<dbReference type="SUPFAM" id="SSF47336">
    <property type="entry name" value="ACP-like"/>
    <property type="match status" value="1"/>
</dbReference>
<comment type="caution">
    <text evidence="16">The sequence shown here is derived from an EMBL/GenBank/DDBJ whole genome shotgun (WGS) entry which is preliminary data.</text>
</comment>
<evidence type="ECO:0000256" key="6">
    <source>
        <dbReference type="ARBA" id="ARBA00022516"/>
    </source>
</evidence>
<keyword evidence="5 14" id="KW-0596">Phosphopantetheine</keyword>
<dbReference type="HAMAP" id="MF_01217">
    <property type="entry name" value="Acyl_carrier"/>
    <property type="match status" value="1"/>
</dbReference>
<dbReference type="GO" id="GO:0000035">
    <property type="term" value="F:acyl binding"/>
    <property type="evidence" value="ECO:0007669"/>
    <property type="project" value="TreeGrafter"/>
</dbReference>
<keyword evidence="18" id="KW-1185">Reference proteome</keyword>
<organism evidence="16 18">
    <name type="scientific">Didymodactylos carnosus</name>
    <dbReference type="NCBI Taxonomy" id="1234261"/>
    <lineage>
        <taxon>Eukaryota</taxon>
        <taxon>Metazoa</taxon>
        <taxon>Spiralia</taxon>
        <taxon>Gnathifera</taxon>
        <taxon>Rotifera</taxon>
        <taxon>Eurotatoria</taxon>
        <taxon>Bdelloidea</taxon>
        <taxon>Philodinida</taxon>
        <taxon>Philodinidae</taxon>
        <taxon>Didymodactylos</taxon>
    </lineage>
</organism>
<keyword evidence="8" id="KW-0276">Fatty acid metabolism</keyword>
<dbReference type="InterPro" id="IPR003231">
    <property type="entry name" value="ACP"/>
</dbReference>
<dbReference type="PANTHER" id="PTHR20863">
    <property type="entry name" value="ACYL CARRIER PROTEIN"/>
    <property type="match status" value="1"/>
</dbReference>
<comment type="similarity">
    <text evidence="3">Belongs to the acyl carrier protein (ACP) family.</text>
</comment>
<evidence type="ECO:0000313" key="16">
    <source>
        <dbReference type="EMBL" id="CAF0770104.1"/>
    </source>
</evidence>
<feature type="domain" description="Carrier" evidence="15">
    <location>
        <begin position="77"/>
        <end position="155"/>
    </location>
</feature>
<evidence type="ECO:0000256" key="4">
    <source>
        <dbReference type="ARBA" id="ARBA00022448"/>
    </source>
</evidence>
<dbReference type="Pfam" id="PF00550">
    <property type="entry name" value="PP-binding"/>
    <property type="match status" value="1"/>
</dbReference>
<dbReference type="FunFam" id="1.10.1200.10:FF:000003">
    <property type="entry name" value="Acyl carrier protein"/>
    <property type="match status" value="1"/>
</dbReference>
<evidence type="ECO:0000256" key="7">
    <source>
        <dbReference type="ARBA" id="ARBA00022553"/>
    </source>
</evidence>